<name>A0AAE3SJ14_9BACT</name>
<keyword evidence="2" id="KW-1185">Reference proteome</keyword>
<dbReference type="EMBL" id="JAPDPJ010000313">
    <property type="protein sequence ID" value="MCW3789858.1"/>
    <property type="molecule type" value="Genomic_DNA"/>
</dbReference>
<proteinExistence type="predicted"/>
<reference evidence="1" key="1">
    <citation type="submission" date="2022-10" db="EMBL/GenBank/DDBJ databases">
        <authorList>
            <person name="Yu W.X."/>
        </authorList>
    </citation>
    <scope>NUCLEOTIDE SEQUENCE</scope>
    <source>
        <strain evidence="1">AAT</strain>
    </source>
</reference>
<dbReference type="Proteomes" id="UP001209229">
    <property type="component" value="Unassembled WGS sequence"/>
</dbReference>
<protein>
    <submittedName>
        <fullName evidence="1">DUF6266 family protein</fullName>
    </submittedName>
</protein>
<feature type="non-terminal residue" evidence="1">
    <location>
        <position position="146"/>
    </location>
</feature>
<dbReference type="Pfam" id="PF19781">
    <property type="entry name" value="DUF6266"/>
    <property type="match status" value="1"/>
</dbReference>
<dbReference type="RefSeq" id="WP_301193392.1">
    <property type="nucleotide sequence ID" value="NZ_JAPDPJ010000313.1"/>
</dbReference>
<evidence type="ECO:0000313" key="1">
    <source>
        <dbReference type="EMBL" id="MCW3789858.1"/>
    </source>
</evidence>
<evidence type="ECO:0000313" key="2">
    <source>
        <dbReference type="Proteomes" id="UP001209229"/>
    </source>
</evidence>
<dbReference type="AlphaFoldDB" id="A0AAE3SJ14"/>
<organism evidence="1 2">
    <name type="scientific">Plebeiibacterium sediminum</name>
    <dbReference type="NCBI Taxonomy" id="2992112"/>
    <lineage>
        <taxon>Bacteria</taxon>
        <taxon>Pseudomonadati</taxon>
        <taxon>Bacteroidota</taxon>
        <taxon>Bacteroidia</taxon>
        <taxon>Marinilabiliales</taxon>
        <taxon>Marinilabiliaceae</taxon>
        <taxon>Plebeiibacterium</taxon>
    </lineage>
</organism>
<dbReference type="InterPro" id="IPR046233">
    <property type="entry name" value="DUF6266"/>
</dbReference>
<comment type="caution">
    <text evidence="1">The sequence shown here is derived from an EMBL/GenBank/DDBJ whole genome shotgun (WGS) entry which is preliminary data.</text>
</comment>
<sequence length="146" mass="15732">MGKFNNGILGGFNGKVGNVVGATWKGITYMKAVQNTGTKKATEKQIVQRAKFGFAAKFLQPLYPVIQIGFKTQGVKQSAQNAAQAHLLNFALAGEYPSFAVDFENLYLAKGSIKVADSASVNADADQITFNWSDTDKALNIHGNEQ</sequence>
<gene>
    <name evidence="1" type="ORF">OM075_25635</name>
</gene>
<accession>A0AAE3SJ14</accession>